<dbReference type="OrthoDB" id="10635276at2759"/>
<dbReference type="AlphaFoldDB" id="A0A6J0J6R4"/>
<sequence>MPIAAHRYAAGCRRGSPQPSGAADPPAGASGRAWQRPRFLWKRIRPRWRSAARRSRSERRRGLSGPRSPRLPASPSSPLPPLPPAAAAPAPSPGVRGLRRGRRRLACLPGTRTLVTRRAAPRDQWEPFSPRCQGEPPPRPPRERRGKPPFAHAQEENRVWGHANIHPRLPVYPLSAARTRFHSSFCDEPVATGFACKAEGKNKQHKQANKVKKYESNAAPAAAVVRGCGRALSIFPAEQAAGPTAARTAAAALLPPARNSPRFGS</sequence>
<keyword evidence="2" id="KW-1185">Reference proteome</keyword>
<feature type="compositionally biased region" description="Low complexity" evidence="1">
    <location>
        <begin position="15"/>
        <end position="31"/>
    </location>
</feature>
<evidence type="ECO:0000313" key="2">
    <source>
        <dbReference type="Proteomes" id="UP000504624"/>
    </source>
</evidence>
<name>A0A6J0J6R4_9PASS</name>
<proteinExistence type="predicted"/>
<feature type="compositionally biased region" description="Low complexity" evidence="1">
    <location>
        <begin position="63"/>
        <end position="74"/>
    </location>
</feature>
<dbReference type="GeneID" id="108509613"/>
<feature type="region of interest" description="Disordered" evidence="1">
    <location>
        <begin position="1"/>
        <end position="149"/>
    </location>
</feature>
<protein>
    <submittedName>
        <fullName evidence="3">Translation initiation factor IF-2-like</fullName>
    </submittedName>
</protein>
<organism evidence="2 3">
    <name type="scientific">Lepidothrix coronata</name>
    <name type="common">blue-crowned manakin</name>
    <dbReference type="NCBI Taxonomy" id="321398"/>
    <lineage>
        <taxon>Eukaryota</taxon>
        <taxon>Metazoa</taxon>
        <taxon>Chordata</taxon>
        <taxon>Craniata</taxon>
        <taxon>Vertebrata</taxon>
        <taxon>Euteleostomi</taxon>
        <taxon>Archelosauria</taxon>
        <taxon>Archosauria</taxon>
        <taxon>Dinosauria</taxon>
        <taxon>Saurischia</taxon>
        <taxon>Theropoda</taxon>
        <taxon>Coelurosauria</taxon>
        <taxon>Aves</taxon>
        <taxon>Neognathae</taxon>
        <taxon>Neoaves</taxon>
        <taxon>Telluraves</taxon>
        <taxon>Australaves</taxon>
        <taxon>Passeriformes</taxon>
        <taxon>Pipridae</taxon>
        <taxon>Lepidothrix</taxon>
    </lineage>
</organism>
<accession>A0A6J0J6R4</accession>
<gene>
    <name evidence="3" type="primary">LOC108509613</name>
</gene>
<evidence type="ECO:0000256" key="1">
    <source>
        <dbReference type="SAM" id="MobiDB-lite"/>
    </source>
</evidence>
<reference evidence="3" key="1">
    <citation type="submission" date="2025-08" db="UniProtKB">
        <authorList>
            <consortium name="RefSeq"/>
        </authorList>
    </citation>
    <scope>IDENTIFICATION</scope>
</reference>
<evidence type="ECO:0000313" key="3">
    <source>
        <dbReference type="RefSeq" id="XP_017694627.1"/>
    </source>
</evidence>
<feature type="compositionally biased region" description="Pro residues" evidence="1">
    <location>
        <begin position="75"/>
        <end position="92"/>
    </location>
</feature>
<dbReference type="Proteomes" id="UP000504624">
    <property type="component" value="Unplaced"/>
</dbReference>
<dbReference type="RefSeq" id="XP_017694627.1">
    <property type="nucleotide sequence ID" value="XM_017839138.1"/>
</dbReference>
<feature type="compositionally biased region" description="Basic residues" evidence="1">
    <location>
        <begin position="39"/>
        <end position="59"/>
    </location>
</feature>